<name>A0A1G2F0X2_9BACT</name>
<comment type="caution">
    <text evidence="2">The sequence shown here is derived from an EMBL/GenBank/DDBJ whole genome shotgun (WGS) entry which is preliminary data.</text>
</comment>
<dbReference type="AlphaFoldDB" id="A0A1G2F0X2"/>
<accession>A0A1G2F0X2</accession>
<feature type="region of interest" description="Disordered" evidence="1">
    <location>
        <begin position="315"/>
        <end position="352"/>
    </location>
</feature>
<proteinExistence type="predicted"/>
<reference evidence="2 3" key="1">
    <citation type="journal article" date="2016" name="Nat. Commun.">
        <title>Thousands of microbial genomes shed light on interconnected biogeochemical processes in an aquifer system.</title>
        <authorList>
            <person name="Anantharaman K."/>
            <person name="Brown C.T."/>
            <person name="Hug L.A."/>
            <person name="Sharon I."/>
            <person name="Castelle C.J."/>
            <person name="Probst A.J."/>
            <person name="Thomas B.C."/>
            <person name="Singh A."/>
            <person name="Wilkins M.J."/>
            <person name="Karaoz U."/>
            <person name="Brodie E.L."/>
            <person name="Williams K.H."/>
            <person name="Hubbard S.S."/>
            <person name="Banfield J.F."/>
        </authorList>
    </citation>
    <scope>NUCLEOTIDE SEQUENCE [LARGE SCALE GENOMIC DNA]</scope>
</reference>
<gene>
    <name evidence="2" type="ORF">A3H02_01470</name>
</gene>
<evidence type="ECO:0000313" key="3">
    <source>
        <dbReference type="Proteomes" id="UP000176787"/>
    </source>
</evidence>
<sequence length="352" mass="40580">MTYNFIINLIYAKMENIEGLEKKHGGPDRIIGVDNKIEAYLKLVEAEKVLKNQELTVFEREKTPEEMEIIYEVFERLPDFIREYGADQKRFISSKQVHILDETSPHTKGIRSFLERDTPGRYSPSSGRIEILPEGLSYVRLAHVLVHELMHVNSFFSITSKKDGEGTEQSLRASFRRFGVSVNEKGKTEESLFNFINEAVTEELTKRFCEKYFQDIRLLRDSFIALKDKKKQVEFLDSPTFSVLGELLDPQSLYSYTNERAGFASLVELLYEKNKNEFDSYEDVFKLFSQAMFKGHLLPIARLIEKTFGKGSFRTIGQKTKDESPSVVDTLSSLYADSSPEPKDKSKQEKPV</sequence>
<dbReference type="Proteomes" id="UP000176787">
    <property type="component" value="Unassembled WGS sequence"/>
</dbReference>
<protein>
    <submittedName>
        <fullName evidence="2">Uncharacterized protein</fullName>
    </submittedName>
</protein>
<feature type="compositionally biased region" description="Basic and acidic residues" evidence="1">
    <location>
        <begin position="340"/>
        <end position="352"/>
    </location>
</feature>
<evidence type="ECO:0000313" key="2">
    <source>
        <dbReference type="EMBL" id="OGZ31715.1"/>
    </source>
</evidence>
<organism evidence="2 3">
    <name type="scientific">Candidatus Niyogibacteria bacterium RIFCSPLOWO2_12_FULL_41_13</name>
    <dbReference type="NCBI Taxonomy" id="1801726"/>
    <lineage>
        <taxon>Bacteria</taxon>
        <taxon>Candidatus Niyogiibacteriota</taxon>
    </lineage>
</organism>
<feature type="compositionally biased region" description="Polar residues" evidence="1">
    <location>
        <begin position="327"/>
        <end position="336"/>
    </location>
</feature>
<dbReference type="EMBL" id="MHMS01000023">
    <property type="protein sequence ID" value="OGZ31715.1"/>
    <property type="molecule type" value="Genomic_DNA"/>
</dbReference>
<dbReference type="STRING" id="1801726.A3H02_01470"/>
<evidence type="ECO:0000256" key="1">
    <source>
        <dbReference type="SAM" id="MobiDB-lite"/>
    </source>
</evidence>